<feature type="transmembrane region" description="Helical" evidence="6">
    <location>
        <begin position="87"/>
        <end position="107"/>
    </location>
</feature>
<keyword evidence="3 6" id="KW-0812">Transmembrane</keyword>
<dbReference type="EMBL" id="FTNK01000006">
    <property type="protein sequence ID" value="SIR02515.1"/>
    <property type="molecule type" value="Genomic_DNA"/>
</dbReference>
<proteinExistence type="inferred from homology"/>
<dbReference type="Proteomes" id="UP000186666">
    <property type="component" value="Unassembled WGS sequence"/>
</dbReference>
<evidence type="ECO:0000256" key="2">
    <source>
        <dbReference type="ARBA" id="ARBA00009773"/>
    </source>
</evidence>
<evidence type="ECO:0000256" key="3">
    <source>
        <dbReference type="ARBA" id="ARBA00022692"/>
    </source>
</evidence>
<keyword evidence="5 6" id="KW-0472">Membrane</keyword>
<feature type="transmembrane region" description="Helical" evidence="6">
    <location>
        <begin position="171"/>
        <end position="196"/>
    </location>
</feature>
<dbReference type="Pfam" id="PF01594">
    <property type="entry name" value="AI-2E_transport"/>
    <property type="match status" value="1"/>
</dbReference>
<evidence type="ECO:0000256" key="1">
    <source>
        <dbReference type="ARBA" id="ARBA00004141"/>
    </source>
</evidence>
<evidence type="ECO:0000256" key="5">
    <source>
        <dbReference type="ARBA" id="ARBA00023136"/>
    </source>
</evidence>
<protein>
    <submittedName>
        <fullName evidence="7">Predicted PurR-regulated permease PerM</fullName>
    </submittedName>
</protein>
<dbReference type="PANTHER" id="PTHR21716">
    <property type="entry name" value="TRANSMEMBRANE PROTEIN"/>
    <property type="match status" value="1"/>
</dbReference>
<keyword evidence="4 6" id="KW-1133">Transmembrane helix</keyword>
<keyword evidence="8" id="KW-1185">Reference proteome</keyword>
<feature type="transmembrane region" description="Helical" evidence="6">
    <location>
        <begin position="329"/>
        <end position="356"/>
    </location>
</feature>
<dbReference type="InterPro" id="IPR002549">
    <property type="entry name" value="AI-2E-like"/>
</dbReference>
<organism evidence="7 8">
    <name type="scientific">Paenibacillus macquariensis</name>
    <dbReference type="NCBI Taxonomy" id="948756"/>
    <lineage>
        <taxon>Bacteria</taxon>
        <taxon>Bacillati</taxon>
        <taxon>Bacillota</taxon>
        <taxon>Bacilli</taxon>
        <taxon>Bacillales</taxon>
        <taxon>Paenibacillaceae</taxon>
        <taxon>Paenibacillus</taxon>
    </lineage>
</organism>
<sequence>MIQRPSDSRKRVQILQQKKLISLFVILMIGLIIFVFSKIAYIFTPIKIILSTVSIPIILAAVAYYLLNPLVDFMERKKIKRGYSILILYALIIGLMTVLIVEIIPVIRNQVLEFVENLPMYTEEAQRLFENWIGSDLFSQIQHTLGFNDPNFMNDISSKAASFFNNTFKGIGTVVGAVTEFVLAFIIAPFILVYLLKDGKKLPPYFLKLLPTKIRPRTSKVLGEISHQISSFIRGQIIVSFCIGVLLYFGYLIIGLDYPVVLAIIAACTSMVPYLGPTIAITPAIIIALVTSPIMLLKMVVVWTIVQLIEGKFISPQIMGKTLKIHPITIIFVIIVSGKLFGVVGIILAVPGYAVLKVIVMNIFQGFKNRTDWYEPLPEVNTQEEEIANEQVINKEIDN</sequence>
<accession>A0ABY1JZ38</accession>
<comment type="caution">
    <text evidence="7">The sequence shown here is derived from an EMBL/GenBank/DDBJ whole genome shotgun (WGS) entry which is preliminary data.</text>
</comment>
<feature type="transmembrane region" description="Helical" evidence="6">
    <location>
        <begin position="20"/>
        <end position="42"/>
    </location>
</feature>
<evidence type="ECO:0000256" key="4">
    <source>
        <dbReference type="ARBA" id="ARBA00022989"/>
    </source>
</evidence>
<feature type="transmembrane region" description="Helical" evidence="6">
    <location>
        <begin position="48"/>
        <end position="67"/>
    </location>
</feature>
<evidence type="ECO:0000313" key="7">
    <source>
        <dbReference type="EMBL" id="SIR02515.1"/>
    </source>
</evidence>
<dbReference type="PANTHER" id="PTHR21716:SF69">
    <property type="entry name" value="TRANSPORT PROTEIN YUBA-RELATED"/>
    <property type="match status" value="1"/>
</dbReference>
<comment type="similarity">
    <text evidence="2">Belongs to the autoinducer-2 exporter (AI-2E) (TC 2.A.86) family.</text>
</comment>
<feature type="transmembrane region" description="Helical" evidence="6">
    <location>
        <begin position="260"/>
        <end position="277"/>
    </location>
</feature>
<gene>
    <name evidence="7" type="ORF">SAMN05421578_10641</name>
</gene>
<comment type="subcellular location">
    <subcellularLocation>
        <location evidence="1">Membrane</location>
        <topology evidence="1">Multi-pass membrane protein</topology>
    </subcellularLocation>
</comment>
<evidence type="ECO:0000313" key="8">
    <source>
        <dbReference type="Proteomes" id="UP000186666"/>
    </source>
</evidence>
<feature type="transmembrane region" description="Helical" evidence="6">
    <location>
        <begin position="237"/>
        <end position="254"/>
    </location>
</feature>
<feature type="transmembrane region" description="Helical" evidence="6">
    <location>
        <begin position="284"/>
        <end position="309"/>
    </location>
</feature>
<name>A0ABY1JZ38_9BACL</name>
<evidence type="ECO:0000256" key="6">
    <source>
        <dbReference type="SAM" id="Phobius"/>
    </source>
</evidence>
<dbReference type="RefSeq" id="WP_068580110.1">
    <property type="nucleotide sequence ID" value="NZ_FTNK01000006.1"/>
</dbReference>
<reference evidence="7 8" key="1">
    <citation type="submission" date="2017-01" db="EMBL/GenBank/DDBJ databases">
        <authorList>
            <person name="Varghese N."/>
            <person name="Submissions S."/>
        </authorList>
    </citation>
    <scope>NUCLEOTIDE SEQUENCE [LARGE SCALE GENOMIC DNA]</scope>
    <source>
        <strain evidence="7 8">ATCC 23464</strain>
    </source>
</reference>